<dbReference type="FunFam" id="3.40.50.2000:FF:000078">
    <property type="entry name" value="Glycosyltransferase"/>
    <property type="match status" value="1"/>
</dbReference>
<dbReference type="InParanoid" id="A0A7N2M773"/>
<gene>
    <name evidence="6" type="primary">LOC115952193</name>
</gene>
<dbReference type="GeneID" id="115952193"/>
<dbReference type="OMA" id="NFHQFME"/>
<dbReference type="Gene3D" id="3.40.50.2000">
    <property type="entry name" value="Glycogen Phosphorylase B"/>
    <property type="match status" value="2"/>
</dbReference>
<keyword evidence="7" id="KW-1185">Reference proteome</keyword>
<reference evidence="6" key="2">
    <citation type="submission" date="2021-01" db="UniProtKB">
        <authorList>
            <consortium name="EnsemblPlants"/>
        </authorList>
    </citation>
    <scope>IDENTIFICATION</scope>
</reference>
<dbReference type="Proteomes" id="UP000594261">
    <property type="component" value="Chromosome 7"/>
</dbReference>
<accession>A0A7N2M773</accession>
<evidence type="ECO:0000256" key="5">
    <source>
        <dbReference type="RuleBase" id="RU362057"/>
    </source>
</evidence>
<dbReference type="InterPro" id="IPR035595">
    <property type="entry name" value="UDP_glycos_trans_CS"/>
</dbReference>
<dbReference type="Pfam" id="PF00201">
    <property type="entry name" value="UDPGT"/>
    <property type="match status" value="1"/>
</dbReference>
<name>A0A7N2M773_QUELO</name>
<evidence type="ECO:0000313" key="6">
    <source>
        <dbReference type="EnsemblPlants" id="QL07p043665:mrna"/>
    </source>
</evidence>
<evidence type="ECO:0000256" key="3">
    <source>
        <dbReference type="ARBA" id="ARBA00022679"/>
    </source>
</evidence>
<dbReference type="SUPFAM" id="SSF53756">
    <property type="entry name" value="UDP-Glycosyltransferase/glycogen phosphorylase"/>
    <property type="match status" value="1"/>
</dbReference>
<dbReference type="GO" id="GO:0080044">
    <property type="term" value="F:quercetin 7-O-glucosyltransferase activity"/>
    <property type="evidence" value="ECO:0007669"/>
    <property type="project" value="TreeGrafter"/>
</dbReference>
<dbReference type="CDD" id="cd03784">
    <property type="entry name" value="GT1_Gtf-like"/>
    <property type="match status" value="1"/>
</dbReference>
<dbReference type="RefSeq" id="XP_030925130.1">
    <property type="nucleotide sequence ID" value="XM_031069270.1"/>
</dbReference>
<evidence type="ECO:0000256" key="2">
    <source>
        <dbReference type="ARBA" id="ARBA00022676"/>
    </source>
</evidence>
<keyword evidence="3 4" id="KW-0808">Transferase</keyword>
<dbReference type="OrthoDB" id="5835829at2759"/>
<reference evidence="6 7" key="1">
    <citation type="journal article" date="2016" name="G3 (Bethesda)">
        <title>First Draft Assembly and Annotation of the Genome of a California Endemic Oak Quercus lobata Nee (Fagaceae).</title>
        <authorList>
            <person name="Sork V.L."/>
            <person name="Fitz-Gibbon S.T."/>
            <person name="Puiu D."/>
            <person name="Crepeau M."/>
            <person name="Gugger P.F."/>
            <person name="Sherman R."/>
            <person name="Stevens K."/>
            <person name="Langley C.H."/>
            <person name="Pellegrini M."/>
            <person name="Salzberg S.L."/>
        </authorList>
    </citation>
    <scope>NUCLEOTIDE SEQUENCE [LARGE SCALE GENOMIC DNA]</scope>
    <source>
        <strain evidence="6 7">cv. SW786</strain>
    </source>
</reference>
<proteinExistence type="inferred from homology"/>
<dbReference type="PANTHER" id="PTHR11926:SF774">
    <property type="entry name" value="UDP-GLYCOSYLTRANSFERASE 85A1-RELATED"/>
    <property type="match status" value="1"/>
</dbReference>
<dbReference type="InterPro" id="IPR002213">
    <property type="entry name" value="UDP_glucos_trans"/>
</dbReference>
<evidence type="ECO:0000313" key="7">
    <source>
        <dbReference type="Proteomes" id="UP000594261"/>
    </source>
</evidence>
<keyword evidence="2 4" id="KW-0328">Glycosyltransferase</keyword>
<dbReference type="FunCoup" id="A0A7N2M773">
    <property type="interactions" value="141"/>
</dbReference>
<evidence type="ECO:0000256" key="1">
    <source>
        <dbReference type="ARBA" id="ARBA00009995"/>
    </source>
</evidence>
<protein>
    <recommendedName>
        <fullName evidence="5">Glycosyltransferase</fullName>
        <ecNumber evidence="5">2.4.1.-</ecNumber>
    </recommendedName>
</protein>
<dbReference type="AlphaFoldDB" id="A0A7N2M773"/>
<evidence type="ECO:0000256" key="4">
    <source>
        <dbReference type="RuleBase" id="RU003718"/>
    </source>
</evidence>
<dbReference type="PANTHER" id="PTHR11926">
    <property type="entry name" value="GLUCOSYL/GLUCURONOSYL TRANSFERASES"/>
    <property type="match status" value="1"/>
</dbReference>
<dbReference type="Gramene" id="QL07p043665:mrna">
    <property type="protein sequence ID" value="QL07p043665:mrna"/>
    <property type="gene ID" value="QL07p043665"/>
</dbReference>
<organism evidence="6 7">
    <name type="scientific">Quercus lobata</name>
    <name type="common">Valley oak</name>
    <dbReference type="NCBI Taxonomy" id="97700"/>
    <lineage>
        <taxon>Eukaryota</taxon>
        <taxon>Viridiplantae</taxon>
        <taxon>Streptophyta</taxon>
        <taxon>Embryophyta</taxon>
        <taxon>Tracheophyta</taxon>
        <taxon>Spermatophyta</taxon>
        <taxon>Magnoliopsida</taxon>
        <taxon>eudicotyledons</taxon>
        <taxon>Gunneridae</taxon>
        <taxon>Pentapetalae</taxon>
        <taxon>rosids</taxon>
        <taxon>fabids</taxon>
        <taxon>Fagales</taxon>
        <taxon>Fagaceae</taxon>
        <taxon>Quercus</taxon>
    </lineage>
</organism>
<dbReference type="EC" id="2.4.1.-" evidence="5"/>
<dbReference type="GO" id="GO:0080043">
    <property type="term" value="F:quercetin 3-O-glucosyltransferase activity"/>
    <property type="evidence" value="ECO:0007669"/>
    <property type="project" value="TreeGrafter"/>
</dbReference>
<dbReference type="PROSITE" id="PS00375">
    <property type="entry name" value="UDPGT"/>
    <property type="match status" value="1"/>
</dbReference>
<dbReference type="EnsemblPlants" id="QL07p043665:mrna">
    <property type="protein sequence ID" value="QL07p043665:mrna"/>
    <property type="gene ID" value="QL07p043665"/>
</dbReference>
<dbReference type="EMBL" id="LRBV02000007">
    <property type="status" value="NOT_ANNOTATED_CDS"/>
    <property type="molecule type" value="Genomic_DNA"/>
</dbReference>
<dbReference type="KEGG" id="qlo:115952193"/>
<comment type="similarity">
    <text evidence="1 4">Belongs to the UDP-glycosyltransferase family.</text>
</comment>
<sequence length="492" mass="55563">MENNHQKPHAILFPYPLQGHVIPFVHLAIKLASKGFIITFVNTQSVHHHITKSQPNSTKEDDIFTGARKSGLDIRYTTISDGFPLGFDRSLNHDQFWEGVLHVFPPHVDELLAKMVHSDPPITCLISDTFFVWSSMIANKYNLVNISFWTEPVLVLTLYYHLDLLIKNSHFASRDNREDTIDYIPGVRAIEPKDLMSYLQATDNLSTVVYRIISKAFEDVKRADFIVCNTVQELESETILALQEKQPIYAIGPLFPVGFTNNTVPTSMWSESDCTQWLSTKPHGSVLYVSFGSYAHVSKQGIAEIAYGLLVSGVSFIWAVRPDIVSSDETDFLPVGFEDETKGRGLIVPWCHQMDVISHPTVGGFLTHCGWNSILESIWCSVPMLCFPLLTDQFTNRKLVVDDWRIGLNLCDMRSITREEVARKINRLISGKLADELRTNIGELKKVLVNSLTTHGSSENNFNQFINDVKIKIRKKLGTVTLKHNGPSFNNA</sequence>